<comment type="caution">
    <text evidence="2">The sequence shown here is derived from an EMBL/GenBank/DDBJ whole genome shotgun (WGS) entry which is preliminary data.</text>
</comment>
<feature type="compositionally biased region" description="Polar residues" evidence="1">
    <location>
        <begin position="79"/>
        <end position="90"/>
    </location>
</feature>
<evidence type="ECO:0000256" key="1">
    <source>
        <dbReference type="SAM" id="MobiDB-lite"/>
    </source>
</evidence>
<protein>
    <submittedName>
        <fullName evidence="2">Uncharacterized protein</fullName>
    </submittedName>
</protein>
<reference evidence="2" key="1">
    <citation type="submission" date="2020-07" db="EMBL/GenBank/DDBJ databases">
        <title>The High-quality genome of the commercially important snow crab, Chionoecetes opilio.</title>
        <authorList>
            <person name="Jeong J.-H."/>
            <person name="Ryu S."/>
        </authorList>
    </citation>
    <scope>NUCLEOTIDE SEQUENCE</scope>
    <source>
        <strain evidence="2">MADBK_172401_WGS</strain>
        <tissue evidence="2">Digestive gland</tissue>
    </source>
</reference>
<organism evidence="2 3">
    <name type="scientific">Chionoecetes opilio</name>
    <name type="common">Atlantic snow crab</name>
    <name type="synonym">Cancer opilio</name>
    <dbReference type="NCBI Taxonomy" id="41210"/>
    <lineage>
        <taxon>Eukaryota</taxon>
        <taxon>Metazoa</taxon>
        <taxon>Ecdysozoa</taxon>
        <taxon>Arthropoda</taxon>
        <taxon>Crustacea</taxon>
        <taxon>Multicrustacea</taxon>
        <taxon>Malacostraca</taxon>
        <taxon>Eumalacostraca</taxon>
        <taxon>Eucarida</taxon>
        <taxon>Decapoda</taxon>
        <taxon>Pleocyemata</taxon>
        <taxon>Brachyura</taxon>
        <taxon>Eubrachyura</taxon>
        <taxon>Majoidea</taxon>
        <taxon>Majidae</taxon>
        <taxon>Chionoecetes</taxon>
    </lineage>
</organism>
<dbReference type="EMBL" id="JACEEZ010021087">
    <property type="protein sequence ID" value="KAG0713783.1"/>
    <property type="molecule type" value="Genomic_DNA"/>
</dbReference>
<sequence>MDHWDTRGPLVDHWDTRGSLVDHWGTRGPLVDHWDTTGHLHASEVLADCSGRSREGGRVSGKVQTCKGMLSALPRTCQGKLSQHSGSVTSPRVLDAGEFSKRHHRHASHRGATVQASG</sequence>
<keyword evidence="3" id="KW-1185">Reference proteome</keyword>
<dbReference type="Proteomes" id="UP000770661">
    <property type="component" value="Unassembled WGS sequence"/>
</dbReference>
<proteinExistence type="predicted"/>
<evidence type="ECO:0000313" key="2">
    <source>
        <dbReference type="EMBL" id="KAG0713783.1"/>
    </source>
</evidence>
<gene>
    <name evidence="2" type="ORF">GWK47_015445</name>
</gene>
<name>A0A8J4XSG1_CHIOP</name>
<feature type="region of interest" description="Disordered" evidence="1">
    <location>
        <begin position="77"/>
        <end position="118"/>
    </location>
</feature>
<evidence type="ECO:0000313" key="3">
    <source>
        <dbReference type="Proteomes" id="UP000770661"/>
    </source>
</evidence>
<dbReference type="AlphaFoldDB" id="A0A8J4XSG1"/>
<accession>A0A8J4XSG1</accession>